<feature type="compositionally biased region" description="Low complexity" evidence="1">
    <location>
        <begin position="40"/>
        <end position="50"/>
    </location>
</feature>
<feature type="compositionally biased region" description="Low complexity" evidence="1">
    <location>
        <begin position="163"/>
        <end position="172"/>
    </location>
</feature>
<feature type="transmembrane region" description="Helical" evidence="2">
    <location>
        <begin position="397"/>
        <end position="427"/>
    </location>
</feature>
<keyword evidence="2" id="KW-0812">Transmembrane</keyword>
<feature type="compositionally biased region" description="Polar residues" evidence="1">
    <location>
        <begin position="14"/>
        <end position="24"/>
    </location>
</feature>
<feature type="transmembrane region" description="Helical" evidence="2">
    <location>
        <begin position="253"/>
        <end position="275"/>
    </location>
</feature>
<proteinExistence type="predicted"/>
<gene>
    <name evidence="3" type="ORF">DFQ27_005122</name>
</gene>
<feature type="compositionally biased region" description="Basic and acidic residues" evidence="1">
    <location>
        <begin position="89"/>
        <end position="113"/>
    </location>
</feature>
<evidence type="ECO:0000256" key="2">
    <source>
        <dbReference type="SAM" id="Phobius"/>
    </source>
</evidence>
<sequence>MSYQPIPDEDPFEDQSQAHWQTLPANPVHRDTTPTPSAPPSTSSSSRPALPSAPPAPPAQHHEASDVVTPLVPEDAPPSYEVAVAKDIPQIHDNYDHLRGPRAVRGIEDKTRIPLDSTPYFEGGGSSSGGGGVGSSSSGAGSSSANIGPSAPRIGSPAYGSFHQQQQQQQQQELHHQLPHQQHQPPSTSMVQPSAPALPELGRRGQIALGPDSPVEGVRRGHGQDAEVHSTFSDDSEEHDDSCWSTVAEPRPWFALLYHIFIILPWAIFCQVWVLCVGITSFVSLIFPPIGYLLIIPSVTSWRALARVDLEMSALLVSDEVRHRYGAHRVKHPVFIAPEPVSSSPWHMNIFGVHVSLPTSLHAWRQRRTQRRARSMWKRGVKHLKETINDKHTTKSFFYFVVGKFMIALFIFVVIVVFFSLSIPFMLCLLPSLLKLSTTFANMQYRWALTWLTEKSNPVVLAAHDQEV</sequence>
<dbReference type="AlphaFoldDB" id="A0A9P6UC71"/>
<keyword evidence="2" id="KW-1133">Transmembrane helix</keyword>
<feature type="compositionally biased region" description="Gly residues" evidence="1">
    <location>
        <begin position="122"/>
        <end position="134"/>
    </location>
</feature>
<dbReference type="OrthoDB" id="2372055at2759"/>
<evidence type="ECO:0000256" key="1">
    <source>
        <dbReference type="SAM" id="MobiDB-lite"/>
    </source>
</evidence>
<feature type="region of interest" description="Disordered" evidence="1">
    <location>
        <begin position="1"/>
        <end position="243"/>
    </location>
</feature>
<evidence type="ECO:0000313" key="3">
    <source>
        <dbReference type="EMBL" id="KAG0269016.1"/>
    </source>
</evidence>
<reference evidence="3" key="1">
    <citation type="journal article" date="2020" name="Fungal Divers.">
        <title>Resolving the Mortierellaceae phylogeny through synthesis of multi-gene phylogenetics and phylogenomics.</title>
        <authorList>
            <person name="Vandepol N."/>
            <person name="Liber J."/>
            <person name="Desiro A."/>
            <person name="Na H."/>
            <person name="Kennedy M."/>
            <person name="Barry K."/>
            <person name="Grigoriev I.V."/>
            <person name="Miller A.N."/>
            <person name="O'Donnell K."/>
            <person name="Stajich J.E."/>
            <person name="Bonito G."/>
        </authorList>
    </citation>
    <scope>NUCLEOTIDE SEQUENCE</scope>
    <source>
        <strain evidence="3">BC1065</strain>
    </source>
</reference>
<feature type="compositionally biased region" description="Basic and acidic residues" evidence="1">
    <location>
        <begin position="217"/>
        <end position="228"/>
    </location>
</feature>
<comment type="caution">
    <text evidence="3">The sequence shown here is derived from an EMBL/GenBank/DDBJ whole genome shotgun (WGS) entry which is preliminary data.</text>
</comment>
<dbReference type="Proteomes" id="UP000807716">
    <property type="component" value="Unassembled WGS sequence"/>
</dbReference>
<accession>A0A9P6UC71</accession>
<keyword evidence="2" id="KW-0472">Membrane</keyword>
<feature type="compositionally biased region" description="Low complexity" evidence="1">
    <location>
        <begin position="135"/>
        <end position="144"/>
    </location>
</feature>
<evidence type="ECO:0000313" key="4">
    <source>
        <dbReference type="Proteomes" id="UP000807716"/>
    </source>
</evidence>
<organism evidence="3 4">
    <name type="scientific">Actinomortierella ambigua</name>
    <dbReference type="NCBI Taxonomy" id="1343610"/>
    <lineage>
        <taxon>Eukaryota</taxon>
        <taxon>Fungi</taxon>
        <taxon>Fungi incertae sedis</taxon>
        <taxon>Mucoromycota</taxon>
        <taxon>Mortierellomycotina</taxon>
        <taxon>Mortierellomycetes</taxon>
        <taxon>Mortierellales</taxon>
        <taxon>Mortierellaceae</taxon>
        <taxon>Actinomortierella</taxon>
    </lineage>
</organism>
<protein>
    <recommendedName>
        <fullName evidence="5">Transmembrane protein</fullName>
    </recommendedName>
</protein>
<dbReference type="EMBL" id="JAAAJB010000036">
    <property type="protein sequence ID" value="KAG0269016.1"/>
    <property type="molecule type" value="Genomic_DNA"/>
</dbReference>
<keyword evidence="4" id="KW-1185">Reference proteome</keyword>
<evidence type="ECO:0008006" key="5">
    <source>
        <dbReference type="Google" id="ProtNLM"/>
    </source>
</evidence>
<feature type="transmembrane region" description="Helical" evidence="2">
    <location>
        <begin position="282"/>
        <end position="305"/>
    </location>
</feature>
<name>A0A9P6UC71_9FUNG</name>